<gene>
    <name evidence="6" type="ORF">SAMN05443432_11188</name>
</gene>
<dbReference type="GO" id="GO:0009055">
    <property type="term" value="F:electron transfer activity"/>
    <property type="evidence" value="ECO:0007669"/>
    <property type="project" value="InterPro"/>
</dbReference>
<dbReference type="SUPFAM" id="SSF46626">
    <property type="entry name" value="Cytochrome c"/>
    <property type="match status" value="2"/>
</dbReference>
<dbReference type="PANTHER" id="PTHR35008:SF8">
    <property type="entry name" value="ALCOHOL DEHYDROGENASE CYTOCHROME C SUBUNIT"/>
    <property type="match status" value="1"/>
</dbReference>
<name>A0A1M7KNC2_9RHOB</name>
<evidence type="ECO:0000256" key="3">
    <source>
        <dbReference type="ARBA" id="ARBA00023004"/>
    </source>
</evidence>
<dbReference type="GO" id="GO:0020037">
    <property type="term" value="F:heme binding"/>
    <property type="evidence" value="ECO:0007669"/>
    <property type="project" value="InterPro"/>
</dbReference>
<keyword evidence="2 4" id="KW-0479">Metal-binding</keyword>
<evidence type="ECO:0000256" key="2">
    <source>
        <dbReference type="ARBA" id="ARBA00022723"/>
    </source>
</evidence>
<dbReference type="InterPro" id="IPR009056">
    <property type="entry name" value="Cyt_c-like_dom"/>
</dbReference>
<proteinExistence type="predicted"/>
<feature type="domain" description="Cytochrome c" evidence="5">
    <location>
        <begin position="38"/>
        <end position="143"/>
    </location>
</feature>
<protein>
    <submittedName>
        <fullName evidence="6">Cytochrome c, mono-and diheme variants</fullName>
    </submittedName>
</protein>
<keyword evidence="7" id="KW-1185">Reference proteome</keyword>
<evidence type="ECO:0000256" key="4">
    <source>
        <dbReference type="PROSITE-ProRule" id="PRU00433"/>
    </source>
</evidence>
<evidence type="ECO:0000256" key="1">
    <source>
        <dbReference type="ARBA" id="ARBA00022617"/>
    </source>
</evidence>
<accession>A0A1M7KNC2</accession>
<dbReference type="Gene3D" id="1.10.760.10">
    <property type="entry name" value="Cytochrome c-like domain"/>
    <property type="match status" value="1"/>
</dbReference>
<evidence type="ECO:0000313" key="6">
    <source>
        <dbReference type="EMBL" id="SHM66908.1"/>
    </source>
</evidence>
<sequence>MRRILTGFLAITAVAGLGGVSLAVWPIAEPPKLAELEGDAQRGAYLARAGGCIACHSDPDSGRPALTGGAPIKTGFGSFVPPNLTPHETSGIGAWSIDAFARAVRQGVAPDGAPYYPAFPYAFYGHLSDKDIADMWAAFQGVPAQEVTGGENDIAFPFNLRFGLKLWRAAYAKGPPTEADPERSEVWNRGRWLVNGVAHCGACHTDRNLLGGRRASQYLAGSDDLAGGGKVPAIRPGYLAQAGWTVASLAYGLKSGVMPDGDTFGSGMGEVVRHGTGWLSEEDRRAMAAFLLDTDETGDGG</sequence>
<dbReference type="RefSeq" id="WP_149780735.1">
    <property type="nucleotide sequence ID" value="NZ_FRCB01000011.1"/>
</dbReference>
<keyword evidence="1 4" id="KW-0349">Heme</keyword>
<dbReference type="GO" id="GO:0046872">
    <property type="term" value="F:metal ion binding"/>
    <property type="evidence" value="ECO:0007669"/>
    <property type="project" value="UniProtKB-KW"/>
</dbReference>
<dbReference type="AlphaFoldDB" id="A0A1M7KNC2"/>
<keyword evidence="3 4" id="KW-0408">Iron</keyword>
<dbReference type="EMBL" id="FRCB01000011">
    <property type="protein sequence ID" value="SHM66908.1"/>
    <property type="molecule type" value="Genomic_DNA"/>
</dbReference>
<dbReference type="PANTHER" id="PTHR35008">
    <property type="entry name" value="BLL4482 PROTEIN-RELATED"/>
    <property type="match status" value="1"/>
</dbReference>
<dbReference type="PROSITE" id="PS51007">
    <property type="entry name" value="CYTC"/>
    <property type="match status" value="2"/>
</dbReference>
<evidence type="ECO:0000313" key="7">
    <source>
        <dbReference type="Proteomes" id="UP000322545"/>
    </source>
</evidence>
<dbReference type="InterPro" id="IPR036909">
    <property type="entry name" value="Cyt_c-like_dom_sf"/>
</dbReference>
<organism evidence="6 7">
    <name type="scientific">Roseovarius litoreus</name>
    <dbReference type="NCBI Taxonomy" id="1155722"/>
    <lineage>
        <taxon>Bacteria</taxon>
        <taxon>Pseudomonadati</taxon>
        <taxon>Pseudomonadota</taxon>
        <taxon>Alphaproteobacteria</taxon>
        <taxon>Rhodobacterales</taxon>
        <taxon>Roseobacteraceae</taxon>
        <taxon>Roseovarius</taxon>
    </lineage>
</organism>
<feature type="domain" description="Cytochrome c" evidence="5">
    <location>
        <begin position="185"/>
        <end position="295"/>
    </location>
</feature>
<reference evidence="6 7" key="1">
    <citation type="submission" date="2016-11" db="EMBL/GenBank/DDBJ databases">
        <authorList>
            <person name="Varghese N."/>
            <person name="Submissions S."/>
        </authorList>
    </citation>
    <scope>NUCLEOTIDE SEQUENCE [LARGE SCALE GENOMIC DNA]</scope>
    <source>
        <strain evidence="6 7">DSM 28249</strain>
    </source>
</reference>
<evidence type="ECO:0000259" key="5">
    <source>
        <dbReference type="PROSITE" id="PS51007"/>
    </source>
</evidence>
<dbReference type="InterPro" id="IPR051459">
    <property type="entry name" value="Cytochrome_c-type_DH"/>
</dbReference>
<dbReference type="Proteomes" id="UP000322545">
    <property type="component" value="Unassembled WGS sequence"/>
</dbReference>